<dbReference type="EnsemblMetazoa" id="AALB014361-RA">
    <property type="protein sequence ID" value="AALB014361-PA"/>
    <property type="gene ID" value="AALB014361"/>
</dbReference>
<reference evidence="1 2" key="1">
    <citation type="journal article" date="2017" name="G3 (Bethesda)">
        <title>The Physical Genome Mapping of Anopheles albimanus Corrected Scaffold Misassemblies and Identified Interarm Rearrangements in Genus Anopheles.</title>
        <authorList>
            <person name="Artemov G.N."/>
            <person name="Peery A.N."/>
            <person name="Jiang X."/>
            <person name="Tu Z."/>
            <person name="Stegniy V.N."/>
            <person name="Sharakhova M.V."/>
            <person name="Sharakhov I.V."/>
        </authorList>
    </citation>
    <scope>NUCLEOTIDE SEQUENCE [LARGE SCALE GENOMIC DNA]</scope>
    <source>
        <strain evidence="1 2">ALBI9_A</strain>
    </source>
</reference>
<protein>
    <submittedName>
        <fullName evidence="1">Uncharacterized protein</fullName>
    </submittedName>
</protein>
<keyword evidence="2" id="KW-1185">Reference proteome</keyword>
<dbReference type="VEuPathDB" id="VectorBase:AALB014361"/>
<evidence type="ECO:0000313" key="1">
    <source>
        <dbReference type="EnsemblMetazoa" id="AALB014361-PA"/>
    </source>
</evidence>
<accession>A0A182FXJ1</accession>
<dbReference type="Proteomes" id="UP000069272">
    <property type="component" value="Chromosome X"/>
</dbReference>
<dbReference type="AlphaFoldDB" id="A0A182FXJ1"/>
<name>A0A182FXJ1_ANOAL</name>
<evidence type="ECO:0000313" key="2">
    <source>
        <dbReference type="Proteomes" id="UP000069272"/>
    </source>
</evidence>
<sequence length="52" mass="6093">MVGANDKKKMGGERREEAAVKRMRKGKEFYFWILVCKPHFCIPEGTRVHPET</sequence>
<organism evidence="1 2">
    <name type="scientific">Anopheles albimanus</name>
    <name type="common">New world malaria mosquito</name>
    <dbReference type="NCBI Taxonomy" id="7167"/>
    <lineage>
        <taxon>Eukaryota</taxon>
        <taxon>Metazoa</taxon>
        <taxon>Ecdysozoa</taxon>
        <taxon>Arthropoda</taxon>
        <taxon>Hexapoda</taxon>
        <taxon>Insecta</taxon>
        <taxon>Pterygota</taxon>
        <taxon>Neoptera</taxon>
        <taxon>Endopterygota</taxon>
        <taxon>Diptera</taxon>
        <taxon>Nematocera</taxon>
        <taxon>Culicoidea</taxon>
        <taxon>Culicidae</taxon>
        <taxon>Anophelinae</taxon>
        <taxon>Anopheles</taxon>
    </lineage>
</organism>
<proteinExistence type="predicted"/>
<reference evidence="1" key="2">
    <citation type="submission" date="2022-08" db="UniProtKB">
        <authorList>
            <consortium name="EnsemblMetazoa"/>
        </authorList>
    </citation>
    <scope>IDENTIFICATION</scope>
    <source>
        <strain evidence="1">STECLA/ALBI9_A</strain>
    </source>
</reference>